<evidence type="ECO:0000313" key="5">
    <source>
        <dbReference type="EMBL" id="OGI44216.1"/>
    </source>
</evidence>
<accession>A0A1F6TGK9</accession>
<keyword evidence="1" id="KW-0472">Membrane</keyword>
<dbReference type="PANTHER" id="PTHR44757">
    <property type="entry name" value="DIGUANYLATE CYCLASE DGCP"/>
    <property type="match status" value="1"/>
</dbReference>
<dbReference type="Gene3D" id="6.10.340.10">
    <property type="match status" value="1"/>
</dbReference>
<dbReference type="CDD" id="cd01948">
    <property type="entry name" value="EAL"/>
    <property type="match status" value="1"/>
</dbReference>
<dbReference type="CDD" id="cd06225">
    <property type="entry name" value="HAMP"/>
    <property type="match status" value="1"/>
</dbReference>
<comment type="caution">
    <text evidence="5">The sequence shown here is derived from an EMBL/GenBank/DDBJ whole genome shotgun (WGS) entry which is preliminary data.</text>
</comment>
<dbReference type="FunFam" id="3.30.70.270:FF:000001">
    <property type="entry name" value="Diguanylate cyclase domain protein"/>
    <property type="match status" value="1"/>
</dbReference>
<dbReference type="InterPro" id="IPR000160">
    <property type="entry name" value="GGDEF_dom"/>
</dbReference>
<dbReference type="CDD" id="cd01949">
    <property type="entry name" value="GGDEF"/>
    <property type="match status" value="1"/>
</dbReference>
<dbReference type="InterPro" id="IPR035919">
    <property type="entry name" value="EAL_sf"/>
</dbReference>
<dbReference type="PROSITE" id="PS50885">
    <property type="entry name" value="HAMP"/>
    <property type="match status" value="1"/>
</dbReference>
<dbReference type="AlphaFoldDB" id="A0A1F6TGK9"/>
<dbReference type="Proteomes" id="UP000179344">
    <property type="component" value="Unassembled WGS sequence"/>
</dbReference>
<keyword evidence="1" id="KW-1133">Transmembrane helix</keyword>
<evidence type="ECO:0000259" key="2">
    <source>
        <dbReference type="PROSITE" id="PS50883"/>
    </source>
</evidence>
<dbReference type="Pfam" id="PF00672">
    <property type="entry name" value="HAMP"/>
    <property type="match status" value="1"/>
</dbReference>
<dbReference type="SMART" id="SM00267">
    <property type="entry name" value="GGDEF"/>
    <property type="match status" value="1"/>
</dbReference>
<evidence type="ECO:0000256" key="1">
    <source>
        <dbReference type="SAM" id="Phobius"/>
    </source>
</evidence>
<dbReference type="EMBL" id="MFST01000066">
    <property type="protein sequence ID" value="OGI44216.1"/>
    <property type="molecule type" value="Genomic_DNA"/>
</dbReference>
<dbReference type="PROSITE" id="PS50883">
    <property type="entry name" value="EAL"/>
    <property type="match status" value="1"/>
</dbReference>
<proteinExistence type="predicted"/>
<feature type="domain" description="EAL" evidence="2">
    <location>
        <begin position="522"/>
        <end position="775"/>
    </location>
</feature>
<dbReference type="Gene3D" id="3.20.20.450">
    <property type="entry name" value="EAL domain"/>
    <property type="match status" value="1"/>
</dbReference>
<evidence type="ECO:0000313" key="6">
    <source>
        <dbReference type="Proteomes" id="UP000179344"/>
    </source>
</evidence>
<feature type="transmembrane region" description="Helical" evidence="1">
    <location>
        <begin position="269"/>
        <end position="290"/>
    </location>
</feature>
<dbReference type="Gene3D" id="3.30.70.270">
    <property type="match status" value="1"/>
</dbReference>
<gene>
    <name evidence="5" type="ORF">A2V92_05415</name>
</gene>
<dbReference type="SMART" id="SM00304">
    <property type="entry name" value="HAMP"/>
    <property type="match status" value="1"/>
</dbReference>
<organism evidence="5 6">
    <name type="scientific">Candidatus Muproteobacteria bacterium RBG_16_65_31</name>
    <dbReference type="NCBI Taxonomy" id="1817759"/>
    <lineage>
        <taxon>Bacteria</taxon>
        <taxon>Pseudomonadati</taxon>
        <taxon>Pseudomonadota</taxon>
        <taxon>Candidatus Muproteobacteria</taxon>
    </lineage>
</organism>
<dbReference type="GO" id="GO:0007165">
    <property type="term" value="P:signal transduction"/>
    <property type="evidence" value="ECO:0007669"/>
    <property type="project" value="InterPro"/>
</dbReference>
<dbReference type="SUPFAM" id="SSF55073">
    <property type="entry name" value="Nucleotide cyclase"/>
    <property type="match status" value="1"/>
</dbReference>
<dbReference type="SUPFAM" id="SSF141868">
    <property type="entry name" value="EAL domain-like"/>
    <property type="match status" value="1"/>
</dbReference>
<dbReference type="Pfam" id="PF00990">
    <property type="entry name" value="GGDEF"/>
    <property type="match status" value="1"/>
</dbReference>
<name>A0A1F6TGK9_9PROT</name>
<dbReference type="PROSITE" id="PS50887">
    <property type="entry name" value="GGDEF"/>
    <property type="match status" value="1"/>
</dbReference>
<dbReference type="InterPro" id="IPR052155">
    <property type="entry name" value="Biofilm_reg_signaling"/>
</dbReference>
<sequence>MISTLLARFSMRTSLIATILAMSAIGLVLTLVFGEIYRDFANESQRQIIVEQARSVIVHARKHFEVEMQGVAAAARQDRELVAAARRGDAAPARARLADLARRVWAVHESGRPVLAVFDPNHKSLAVSIPGGPERKIGSVICNNQHAPSFAAGPGATPRMVSGLCVDGGGLYHVAVIPLGDGSGYLQAVAEMLPYLTILERDMGLPLRLSLADGTVLHKSPSWPAAEADEHALMGELQLNAYAPKRAVVNVAVSKNVREFHEQLEATKYAVMGVAVLATLLAGFIGLQALHATAIKPLRALAAQLRRIQQDKGELGKEVHLNGNAEIVELGTGFNAMTTRLRDLYEKFERMAFTDALTQLPNRVMLLERLRREIVQARDGQKSFALLIMDLDHFKEINDTLGHHIGDVLLQQIGVRLRAKLRESDMLARMGGDEFALILPHVDDKQAAMAARMLLQGLRAPFMVDEQRLDVGASVGIALYPDHGVDANTLIQRADVAMYAAKRGNGGYAFYDGKQDKHHPRHLAFLGELRHAVEQEQFTLYYQPIIDLKTGQVCAAEALVRLPRPQEDLMLPDRFIPLMEQTGMIRGLTPWVLGETLREGAVLNGNGTPLIISMNLSMRDLQDPFLVDSFSEMLASHKSAAEWLQLEITESAVMTDPAHVLEVLKRLSAMGLKLALDDFGTGYSSMTYLKKLPLDTIKVDKSFVIGMSGDANDAAIVRTSIDLAHNFGHTVIAEGVENAEALQKLKDFGCDMAQGLYISRPLPAAELQEWLAKSSWGPRKKTVKYRYQHHH</sequence>
<keyword evidence="1" id="KW-0812">Transmembrane</keyword>
<protein>
    <recommendedName>
        <fullName evidence="7">Diguanylate cyclase</fullName>
    </recommendedName>
</protein>
<dbReference type="SMART" id="SM00052">
    <property type="entry name" value="EAL"/>
    <property type="match status" value="1"/>
</dbReference>
<evidence type="ECO:0000259" key="4">
    <source>
        <dbReference type="PROSITE" id="PS50887"/>
    </source>
</evidence>
<dbReference type="GO" id="GO:0016020">
    <property type="term" value="C:membrane"/>
    <property type="evidence" value="ECO:0007669"/>
    <property type="project" value="InterPro"/>
</dbReference>
<dbReference type="InterPro" id="IPR001633">
    <property type="entry name" value="EAL_dom"/>
</dbReference>
<dbReference type="InterPro" id="IPR003660">
    <property type="entry name" value="HAMP_dom"/>
</dbReference>
<dbReference type="NCBIfam" id="TIGR00254">
    <property type="entry name" value="GGDEF"/>
    <property type="match status" value="1"/>
</dbReference>
<dbReference type="Pfam" id="PF00563">
    <property type="entry name" value="EAL"/>
    <property type="match status" value="1"/>
</dbReference>
<evidence type="ECO:0000259" key="3">
    <source>
        <dbReference type="PROSITE" id="PS50885"/>
    </source>
</evidence>
<feature type="domain" description="GGDEF" evidence="4">
    <location>
        <begin position="382"/>
        <end position="513"/>
    </location>
</feature>
<reference evidence="5 6" key="1">
    <citation type="journal article" date="2016" name="Nat. Commun.">
        <title>Thousands of microbial genomes shed light on interconnected biogeochemical processes in an aquifer system.</title>
        <authorList>
            <person name="Anantharaman K."/>
            <person name="Brown C.T."/>
            <person name="Hug L.A."/>
            <person name="Sharon I."/>
            <person name="Castelle C.J."/>
            <person name="Probst A.J."/>
            <person name="Thomas B.C."/>
            <person name="Singh A."/>
            <person name="Wilkins M.J."/>
            <person name="Karaoz U."/>
            <person name="Brodie E.L."/>
            <person name="Williams K.H."/>
            <person name="Hubbard S.S."/>
            <person name="Banfield J.F."/>
        </authorList>
    </citation>
    <scope>NUCLEOTIDE SEQUENCE [LARGE SCALE GENOMIC DNA]</scope>
</reference>
<dbReference type="InterPro" id="IPR043128">
    <property type="entry name" value="Rev_trsase/Diguanyl_cyclase"/>
</dbReference>
<evidence type="ECO:0008006" key="7">
    <source>
        <dbReference type="Google" id="ProtNLM"/>
    </source>
</evidence>
<dbReference type="GO" id="GO:0003824">
    <property type="term" value="F:catalytic activity"/>
    <property type="evidence" value="ECO:0007669"/>
    <property type="project" value="UniProtKB-ARBA"/>
</dbReference>
<dbReference type="InterPro" id="IPR029787">
    <property type="entry name" value="Nucleotide_cyclase"/>
</dbReference>
<feature type="domain" description="HAMP" evidence="3">
    <location>
        <begin position="292"/>
        <end position="346"/>
    </location>
</feature>
<dbReference type="PANTHER" id="PTHR44757:SF2">
    <property type="entry name" value="BIOFILM ARCHITECTURE MAINTENANCE PROTEIN MBAA"/>
    <property type="match status" value="1"/>
</dbReference>